<feature type="domain" description="Cation efflux protein cytoplasmic" evidence="9">
    <location>
        <begin position="215"/>
        <end position="280"/>
    </location>
</feature>
<evidence type="ECO:0000256" key="7">
    <source>
        <dbReference type="SAM" id="Phobius"/>
    </source>
</evidence>
<evidence type="ECO:0000256" key="1">
    <source>
        <dbReference type="ARBA" id="ARBA00004141"/>
    </source>
</evidence>
<dbReference type="FunFam" id="1.20.1510.10:FF:000006">
    <property type="entry name" value="Divalent cation efflux transporter"/>
    <property type="match status" value="1"/>
</dbReference>
<organism evidence="10 11">
    <name type="scientific">Catenisphaera adipataccumulans</name>
    <dbReference type="NCBI Taxonomy" id="700500"/>
    <lineage>
        <taxon>Bacteria</taxon>
        <taxon>Bacillati</taxon>
        <taxon>Bacillota</taxon>
        <taxon>Erysipelotrichia</taxon>
        <taxon>Erysipelotrichales</taxon>
        <taxon>Erysipelotrichaceae</taxon>
        <taxon>Catenisphaera</taxon>
    </lineage>
</organism>
<evidence type="ECO:0000256" key="5">
    <source>
        <dbReference type="ARBA" id="ARBA00022989"/>
    </source>
</evidence>
<evidence type="ECO:0000259" key="9">
    <source>
        <dbReference type="Pfam" id="PF16916"/>
    </source>
</evidence>
<keyword evidence="11" id="KW-1185">Reference proteome</keyword>
<dbReference type="PANTHER" id="PTHR43840:SF50">
    <property type="entry name" value="MANGANESE EFFLUX SYSTEM PROTEIN MNES"/>
    <property type="match status" value="1"/>
</dbReference>
<comment type="caution">
    <text evidence="10">The sequence shown here is derived from an EMBL/GenBank/DDBJ whole genome shotgun (WGS) entry which is preliminary data.</text>
</comment>
<proteinExistence type="inferred from homology"/>
<dbReference type="PANTHER" id="PTHR43840">
    <property type="entry name" value="MITOCHONDRIAL METAL TRANSPORTER 1-RELATED"/>
    <property type="match status" value="1"/>
</dbReference>
<feature type="domain" description="Cation efflux protein transmembrane" evidence="8">
    <location>
        <begin position="16"/>
        <end position="208"/>
    </location>
</feature>
<dbReference type="GO" id="GO:0016020">
    <property type="term" value="C:membrane"/>
    <property type="evidence" value="ECO:0007669"/>
    <property type="project" value="UniProtKB-SubCell"/>
</dbReference>
<keyword evidence="5 7" id="KW-1133">Transmembrane helix</keyword>
<dbReference type="EMBL" id="JACHHK010000001">
    <property type="protein sequence ID" value="MBB5182082.1"/>
    <property type="molecule type" value="Genomic_DNA"/>
</dbReference>
<dbReference type="Gene3D" id="1.20.1510.10">
    <property type="entry name" value="Cation efflux protein transmembrane domain"/>
    <property type="match status" value="1"/>
</dbReference>
<keyword evidence="3" id="KW-0813">Transport</keyword>
<keyword evidence="6 7" id="KW-0472">Membrane</keyword>
<comment type="similarity">
    <text evidence="2">Belongs to the cation diffusion facilitator (CDF) transporter (TC 2.A.4) family.</text>
</comment>
<name>A0A7W8CUW1_9FIRM</name>
<dbReference type="InterPro" id="IPR058533">
    <property type="entry name" value="Cation_efflux_TM"/>
</dbReference>
<sequence>MNQTQNRDALIVRTSVVGILTNLFLAAFKAAIGILSNSIAVTLDAVNNLSDAGSSIITIVGTKLAAKPADRQHPFGYGRIEYLTAAIIAVIVLYAGITSLSESIQKIIHPETPSYSMLALTIITVGVLVKYGLGKYVKKNGQMVHSDSLINSGQDALLDAVISASTLAAAVIFILFHVSLEAYLGAVISVFIIKSGLEMLRDTLSQILGQRADPSLIVKIKKITDSFPEVHGTYDVVLQDYGPDYYTGSLHIEVDDTLTACDIDRLNKQITYRVYEELNIILTAISVYAVNTQDETIITMRKTIADIAFRHENILQMHGFYVDQSEKVIRFDLVISFDEPDRMALCQTIRSEVQKAYPDYKIYIVVDNDISELIQKDA</sequence>
<gene>
    <name evidence="10" type="ORF">HNQ47_000085</name>
</gene>
<reference evidence="10 11" key="1">
    <citation type="submission" date="2020-08" db="EMBL/GenBank/DDBJ databases">
        <title>Genomic Encyclopedia of Type Strains, Phase IV (KMG-IV): sequencing the most valuable type-strain genomes for metagenomic binning, comparative biology and taxonomic classification.</title>
        <authorList>
            <person name="Goeker M."/>
        </authorList>
    </citation>
    <scope>NUCLEOTIDE SEQUENCE [LARGE SCALE GENOMIC DNA]</scope>
    <source>
        <strain evidence="10 11">DSM 25799</strain>
    </source>
</reference>
<dbReference type="NCBIfam" id="TIGR01297">
    <property type="entry name" value="CDF"/>
    <property type="match status" value="1"/>
</dbReference>
<dbReference type="Pfam" id="PF01545">
    <property type="entry name" value="Cation_efflux"/>
    <property type="match status" value="1"/>
</dbReference>
<dbReference type="SUPFAM" id="SSF161111">
    <property type="entry name" value="Cation efflux protein transmembrane domain-like"/>
    <property type="match status" value="1"/>
</dbReference>
<dbReference type="RefSeq" id="WP_183326496.1">
    <property type="nucleotide sequence ID" value="NZ_JACHHK010000001.1"/>
</dbReference>
<dbReference type="Gene3D" id="3.30.70.1350">
    <property type="entry name" value="Cation efflux protein, cytoplasmic domain"/>
    <property type="match status" value="1"/>
</dbReference>
<feature type="transmembrane region" description="Helical" evidence="7">
    <location>
        <begin position="117"/>
        <end position="137"/>
    </location>
</feature>
<feature type="transmembrane region" description="Helical" evidence="7">
    <location>
        <begin position="182"/>
        <end position="200"/>
    </location>
</feature>
<evidence type="ECO:0000256" key="6">
    <source>
        <dbReference type="ARBA" id="ARBA00023136"/>
    </source>
</evidence>
<accession>A0A7W8CUW1</accession>
<feature type="transmembrane region" description="Helical" evidence="7">
    <location>
        <begin position="80"/>
        <end position="97"/>
    </location>
</feature>
<dbReference type="SUPFAM" id="SSF160240">
    <property type="entry name" value="Cation efflux protein cytoplasmic domain-like"/>
    <property type="match status" value="1"/>
</dbReference>
<comment type="subcellular location">
    <subcellularLocation>
        <location evidence="1">Membrane</location>
        <topology evidence="1">Multi-pass membrane protein</topology>
    </subcellularLocation>
</comment>
<evidence type="ECO:0000256" key="4">
    <source>
        <dbReference type="ARBA" id="ARBA00022692"/>
    </source>
</evidence>
<evidence type="ECO:0000256" key="3">
    <source>
        <dbReference type="ARBA" id="ARBA00022448"/>
    </source>
</evidence>
<protein>
    <submittedName>
        <fullName evidence="10">Cation diffusion facilitator family transporter</fullName>
    </submittedName>
</protein>
<dbReference type="InterPro" id="IPR036837">
    <property type="entry name" value="Cation_efflux_CTD_sf"/>
</dbReference>
<dbReference type="InterPro" id="IPR027469">
    <property type="entry name" value="Cation_efflux_TMD_sf"/>
</dbReference>
<evidence type="ECO:0000313" key="11">
    <source>
        <dbReference type="Proteomes" id="UP000539953"/>
    </source>
</evidence>
<evidence type="ECO:0000313" key="10">
    <source>
        <dbReference type="EMBL" id="MBB5182082.1"/>
    </source>
</evidence>
<dbReference type="InterPro" id="IPR050291">
    <property type="entry name" value="CDF_Transporter"/>
</dbReference>
<dbReference type="GO" id="GO:0008324">
    <property type="term" value="F:monoatomic cation transmembrane transporter activity"/>
    <property type="evidence" value="ECO:0007669"/>
    <property type="project" value="InterPro"/>
</dbReference>
<dbReference type="InterPro" id="IPR002524">
    <property type="entry name" value="Cation_efflux"/>
</dbReference>
<dbReference type="AlphaFoldDB" id="A0A7W8CUW1"/>
<evidence type="ECO:0000256" key="2">
    <source>
        <dbReference type="ARBA" id="ARBA00008114"/>
    </source>
</evidence>
<dbReference type="InterPro" id="IPR027470">
    <property type="entry name" value="Cation_efflux_CTD"/>
</dbReference>
<dbReference type="Proteomes" id="UP000539953">
    <property type="component" value="Unassembled WGS sequence"/>
</dbReference>
<evidence type="ECO:0000259" key="8">
    <source>
        <dbReference type="Pfam" id="PF01545"/>
    </source>
</evidence>
<dbReference type="Pfam" id="PF16916">
    <property type="entry name" value="ZT_dimer"/>
    <property type="match status" value="1"/>
</dbReference>
<keyword evidence="4 7" id="KW-0812">Transmembrane</keyword>